<evidence type="ECO:0000256" key="1">
    <source>
        <dbReference type="SAM" id="SignalP"/>
    </source>
</evidence>
<reference evidence="2 3" key="1">
    <citation type="submission" date="2024-05" db="EMBL/GenBank/DDBJ databases">
        <authorList>
            <person name="Duchaud E."/>
        </authorList>
    </citation>
    <scope>NUCLEOTIDE SEQUENCE [LARGE SCALE GENOMIC DNA]</scope>
    <source>
        <strain evidence="2">Ena-SAMPLE-TAB-13-05-2024-13:56:06:370-140302</strain>
    </source>
</reference>
<dbReference type="EMBL" id="CAXIXY010000003">
    <property type="protein sequence ID" value="CAL2075520.1"/>
    <property type="molecule type" value="Genomic_DNA"/>
</dbReference>
<evidence type="ECO:0000313" key="2">
    <source>
        <dbReference type="EMBL" id="CAL2075520.1"/>
    </source>
</evidence>
<comment type="caution">
    <text evidence="2">The sequence shown here is derived from an EMBL/GenBank/DDBJ whole genome shotgun (WGS) entry which is preliminary data.</text>
</comment>
<sequence>MNNRKIALHLFLFLGFSLLFQITHAQETIEEYSPLQKDSIQIGNGEKDFFPFIQRGYTLHLPKSKEINGTLIFFEDSGIDKKNISAKQLYKQANKKGFAVLSVSTEIPFDFYFSENSIRSAHEEIQKAFAKHKLPNKNIFFLGASLTGHRAMRYIKVSSDKNYKFQLNTKGIVICNFTLDWTRKWHQHEREIRIQKNNLWEPKFINYMLETHLGGTPETQPEKYHEFSAYSFFDKENRNISVYKNLAIRAYVEPAIKYKLTKQYRTLYENNTTDLVGFLAEQRLAGNEKTELIVFQPEDNPSKKKNVQSTWNAIDKKELMDWILKQICD</sequence>
<feature type="chain" id="PRO_5046337786" description="Alpha/beta hydrolase" evidence="1">
    <location>
        <begin position="26"/>
        <end position="329"/>
    </location>
</feature>
<evidence type="ECO:0008006" key="4">
    <source>
        <dbReference type="Google" id="ProtNLM"/>
    </source>
</evidence>
<protein>
    <recommendedName>
        <fullName evidence="4">Alpha/beta hydrolase</fullName>
    </recommendedName>
</protein>
<dbReference type="Proteomes" id="UP001497416">
    <property type="component" value="Unassembled WGS sequence"/>
</dbReference>
<organism evidence="2 3">
    <name type="scientific">Tenacibaculum platacis</name>
    <dbReference type="NCBI Taxonomy" id="3137852"/>
    <lineage>
        <taxon>Bacteria</taxon>
        <taxon>Pseudomonadati</taxon>
        <taxon>Bacteroidota</taxon>
        <taxon>Flavobacteriia</taxon>
        <taxon>Flavobacteriales</taxon>
        <taxon>Flavobacteriaceae</taxon>
        <taxon>Tenacibaculum</taxon>
    </lineage>
</organism>
<dbReference type="RefSeq" id="WP_348709702.1">
    <property type="nucleotide sequence ID" value="NZ_CAXIXY010000003.1"/>
</dbReference>
<keyword evidence="1" id="KW-0732">Signal</keyword>
<accession>A0ABP1ECV0</accession>
<gene>
    <name evidence="2" type="ORF">T190607A01A_10205</name>
</gene>
<evidence type="ECO:0000313" key="3">
    <source>
        <dbReference type="Proteomes" id="UP001497416"/>
    </source>
</evidence>
<keyword evidence="3" id="KW-1185">Reference proteome</keyword>
<name>A0ABP1ECV0_9FLAO</name>
<proteinExistence type="predicted"/>
<feature type="signal peptide" evidence="1">
    <location>
        <begin position="1"/>
        <end position="25"/>
    </location>
</feature>